<evidence type="ECO:0000313" key="4">
    <source>
        <dbReference type="Proteomes" id="UP000198211"/>
    </source>
</evidence>
<feature type="compositionally biased region" description="Basic and acidic residues" evidence="2">
    <location>
        <begin position="246"/>
        <end position="256"/>
    </location>
</feature>
<reference evidence="4" key="1">
    <citation type="submission" date="2017-03" db="EMBL/GenBank/DDBJ databases">
        <title>Phytopthora megakarya and P. palmivora, two closely related causual agents of cacao black pod achieved similar genome size and gene model numbers by different mechanisms.</title>
        <authorList>
            <person name="Ali S."/>
            <person name="Shao J."/>
            <person name="Larry D.J."/>
            <person name="Kronmiller B."/>
            <person name="Shen D."/>
            <person name="Strem M.D."/>
            <person name="Melnick R.L."/>
            <person name="Guiltinan M.J."/>
            <person name="Tyler B.M."/>
            <person name="Meinhardt L.W."/>
            <person name="Bailey B.A."/>
        </authorList>
    </citation>
    <scope>NUCLEOTIDE SEQUENCE [LARGE SCALE GENOMIC DNA]</scope>
    <source>
        <strain evidence="4">zdho120</strain>
    </source>
</reference>
<evidence type="ECO:0000313" key="3">
    <source>
        <dbReference type="EMBL" id="OWZ04439.1"/>
    </source>
</evidence>
<name>A0A225VHJ9_9STRA</name>
<dbReference type="AlphaFoldDB" id="A0A225VHJ9"/>
<feature type="region of interest" description="Disordered" evidence="2">
    <location>
        <begin position="334"/>
        <end position="354"/>
    </location>
</feature>
<keyword evidence="4" id="KW-1185">Reference proteome</keyword>
<dbReference type="Proteomes" id="UP000198211">
    <property type="component" value="Unassembled WGS sequence"/>
</dbReference>
<feature type="region of interest" description="Disordered" evidence="2">
    <location>
        <begin position="229"/>
        <end position="264"/>
    </location>
</feature>
<organism evidence="3 4">
    <name type="scientific">Phytophthora megakarya</name>
    <dbReference type="NCBI Taxonomy" id="4795"/>
    <lineage>
        <taxon>Eukaryota</taxon>
        <taxon>Sar</taxon>
        <taxon>Stramenopiles</taxon>
        <taxon>Oomycota</taxon>
        <taxon>Peronosporomycetes</taxon>
        <taxon>Peronosporales</taxon>
        <taxon>Peronosporaceae</taxon>
        <taxon>Phytophthora</taxon>
    </lineage>
</organism>
<feature type="region of interest" description="Disordered" evidence="2">
    <location>
        <begin position="288"/>
        <end position="312"/>
    </location>
</feature>
<gene>
    <name evidence="3" type="ORF">PHMEG_00023662</name>
</gene>
<sequence length="354" mass="40678">MQDESERVRWVVDVQKNMNMQIAIFQQQMREMEAERDREREAAKSIQNFQASQLRDIRATYAQVQYATVTPVPDAVSRMKTESGIANFQQDAKASFPERTRWWERFQTLAFQGGWSDKMKVYELRLKLSSSAGTGVHNCHHTCGATGRGSPRSSRKVLHHEATQGRDPLDLLYRLNDAADRADIRYKKSEQRREQHVKRFTHRLADSQLKSILKSQRFKSMDDLENGLRQQEDDWDDDRQSGSSTKTRDFRADNLRQGRLKTKYPGRAYVAQSGDESEADERHVIFEDEVPESASTQESIESREVSTEGQGAGMTMEELTQHVLKVMVNSGWNKPGHMAHQGNVRQNNGYPGPL</sequence>
<feature type="compositionally biased region" description="Polar residues" evidence="2">
    <location>
        <begin position="343"/>
        <end position="354"/>
    </location>
</feature>
<accession>A0A225VHJ9</accession>
<dbReference type="EMBL" id="NBNE01004966">
    <property type="protein sequence ID" value="OWZ04439.1"/>
    <property type="molecule type" value="Genomic_DNA"/>
</dbReference>
<evidence type="ECO:0000256" key="2">
    <source>
        <dbReference type="SAM" id="MobiDB-lite"/>
    </source>
</evidence>
<feature type="coiled-coil region" evidence="1">
    <location>
        <begin position="15"/>
        <end position="42"/>
    </location>
</feature>
<keyword evidence="1" id="KW-0175">Coiled coil</keyword>
<proteinExistence type="predicted"/>
<protein>
    <submittedName>
        <fullName evidence="3">Uncharacterized protein</fullName>
    </submittedName>
</protein>
<comment type="caution">
    <text evidence="3">The sequence shown here is derived from an EMBL/GenBank/DDBJ whole genome shotgun (WGS) entry which is preliminary data.</text>
</comment>
<evidence type="ECO:0000256" key="1">
    <source>
        <dbReference type="SAM" id="Coils"/>
    </source>
</evidence>